<organism evidence="1 2">
    <name type="scientific">Undibacterium hunanense</name>
    <dbReference type="NCBI Taxonomy" id="2762292"/>
    <lineage>
        <taxon>Bacteria</taxon>
        <taxon>Pseudomonadati</taxon>
        <taxon>Pseudomonadota</taxon>
        <taxon>Betaproteobacteria</taxon>
        <taxon>Burkholderiales</taxon>
        <taxon>Oxalobacteraceae</taxon>
        <taxon>Undibacterium</taxon>
    </lineage>
</organism>
<evidence type="ECO:0000313" key="2">
    <source>
        <dbReference type="Proteomes" id="UP000650424"/>
    </source>
</evidence>
<dbReference type="Proteomes" id="UP000650424">
    <property type="component" value="Unassembled WGS sequence"/>
</dbReference>
<reference evidence="1 2" key="1">
    <citation type="submission" date="2020-08" db="EMBL/GenBank/DDBJ databases">
        <title>Novel species isolated from subtropical streams in China.</title>
        <authorList>
            <person name="Lu H."/>
        </authorList>
    </citation>
    <scope>NUCLEOTIDE SEQUENCE [LARGE SCALE GENOMIC DNA]</scope>
    <source>
        <strain evidence="1 2">CY18W</strain>
    </source>
</reference>
<dbReference type="EMBL" id="JACOGF010000008">
    <property type="protein sequence ID" value="MBC3919172.1"/>
    <property type="molecule type" value="Genomic_DNA"/>
</dbReference>
<keyword evidence="2" id="KW-1185">Reference proteome</keyword>
<comment type="caution">
    <text evidence="1">The sequence shown here is derived from an EMBL/GenBank/DDBJ whole genome shotgun (WGS) entry which is preliminary data.</text>
</comment>
<gene>
    <name evidence="1" type="ORF">H8L32_16895</name>
</gene>
<accession>A0ABR6ZTJ6</accession>
<sequence>MTMPDEENKANKKRSIDWESVERDYRAGVLSIREIARLNSISDGAIRKKATAQLWERDLTQKVQEQARAELVRSELGYGEEHIPTAPSERQIVETAAATVVQVVREHRARIRQGHALVELLTQQLLDVAGRRDEFEQDIEVDCADDKTGTRQSRLLKAVSLSTHAALAVSLATATKTWIGLERQAFNLRELAPAEDEIPAMTDAQRRARLAALQEKLYGLEQG</sequence>
<name>A0ABR6ZTJ6_9BURK</name>
<protein>
    <submittedName>
        <fullName evidence="1">Uncharacterized protein</fullName>
    </submittedName>
</protein>
<dbReference type="RefSeq" id="WP_186948435.1">
    <property type="nucleotide sequence ID" value="NZ_JACOGF010000008.1"/>
</dbReference>
<evidence type="ECO:0000313" key="1">
    <source>
        <dbReference type="EMBL" id="MBC3919172.1"/>
    </source>
</evidence>
<proteinExistence type="predicted"/>